<evidence type="ECO:0000256" key="4">
    <source>
        <dbReference type="ARBA" id="ARBA00022679"/>
    </source>
</evidence>
<dbReference type="PROSITE" id="PS00105">
    <property type="entry name" value="AA_TRANSFER_CLASS_1"/>
    <property type="match status" value="1"/>
</dbReference>
<evidence type="ECO:0000256" key="1">
    <source>
        <dbReference type="ARBA" id="ARBA00001933"/>
    </source>
</evidence>
<evidence type="ECO:0000256" key="5">
    <source>
        <dbReference type="ARBA" id="ARBA00022898"/>
    </source>
</evidence>
<dbReference type="Gene3D" id="3.90.1150.10">
    <property type="entry name" value="Aspartate Aminotransferase, domain 1"/>
    <property type="match status" value="1"/>
</dbReference>
<dbReference type="InterPro" id="IPR050596">
    <property type="entry name" value="AspAT/PAT-like"/>
</dbReference>
<dbReference type="FunFam" id="3.40.640.10:FF:000033">
    <property type="entry name" value="Aspartate aminotransferase"/>
    <property type="match status" value="1"/>
</dbReference>
<feature type="domain" description="Aminotransferase class I/classII large" evidence="7">
    <location>
        <begin position="57"/>
        <end position="417"/>
    </location>
</feature>
<organism evidence="8 9">
    <name type="scientific">Paracidovorax valerianellae</name>
    <dbReference type="NCBI Taxonomy" id="187868"/>
    <lineage>
        <taxon>Bacteria</taxon>
        <taxon>Pseudomonadati</taxon>
        <taxon>Pseudomonadota</taxon>
        <taxon>Betaproteobacteria</taxon>
        <taxon>Burkholderiales</taxon>
        <taxon>Comamonadaceae</taxon>
        <taxon>Paracidovorax</taxon>
    </lineage>
</organism>
<dbReference type="InterPro" id="IPR015424">
    <property type="entry name" value="PyrdxlP-dep_Trfase"/>
</dbReference>
<evidence type="ECO:0000256" key="6">
    <source>
        <dbReference type="RuleBase" id="RU000481"/>
    </source>
</evidence>
<keyword evidence="9" id="KW-1185">Reference proteome</keyword>
<dbReference type="EMBL" id="FMZC01000001">
    <property type="protein sequence ID" value="SDC24202.1"/>
    <property type="molecule type" value="Genomic_DNA"/>
</dbReference>
<keyword evidence="4 6" id="KW-0808">Transferase</keyword>
<evidence type="ECO:0000259" key="7">
    <source>
        <dbReference type="Pfam" id="PF00155"/>
    </source>
</evidence>
<dbReference type="InterPro" id="IPR004838">
    <property type="entry name" value="NHTrfase_class1_PyrdxlP-BS"/>
</dbReference>
<name>A0A1G6JZJ1_9BURK</name>
<evidence type="ECO:0000256" key="3">
    <source>
        <dbReference type="ARBA" id="ARBA00022576"/>
    </source>
</evidence>
<dbReference type="InterPro" id="IPR015422">
    <property type="entry name" value="PyrdxlP-dep_Trfase_small"/>
</dbReference>
<dbReference type="GO" id="GO:0006520">
    <property type="term" value="P:amino acid metabolic process"/>
    <property type="evidence" value="ECO:0007669"/>
    <property type="project" value="InterPro"/>
</dbReference>
<proteinExistence type="inferred from homology"/>
<dbReference type="Proteomes" id="UP000198781">
    <property type="component" value="Unassembled WGS sequence"/>
</dbReference>
<dbReference type="Pfam" id="PF00155">
    <property type="entry name" value="Aminotran_1_2"/>
    <property type="match status" value="1"/>
</dbReference>
<sequence length="425" mass="45063">MTASTAMTATTALDSDTAAAGAAAGAFTPARRIAALGVSPILRITDHANALKRSGRPVIVLGAGEPDFDTPDHILEAARRALSRGDTRYTVLDGSPAMKEAVREKFRRDNGLDFALNEITVGAGAKQVLYNAFMATLNPGDEVIVPAPYWSSYADVVTIAGGVPAIVPCTEADGFRMTAAALEAAITPRTRWLLLNSPSNPTGAAYSAEQLRPVLDVLLRHPQVWLLSDDIYEHILYDGARFATPAALEPGLKGRCLTVNGVSKAYAMTGWRIGFAGGPRELIAAMAVVQSQCTSCPSSISQAAAIEALTGPQGIVAERCADFQARRDFVVQALNDSAGLHCRTPEGAFYTYASCAGTLGRTTPGGMLLKTDVDFCQYLLAEYEVAVVPGTYFGLAPYFRISYATSMAQLREACQRIQAACAALR</sequence>
<comment type="similarity">
    <text evidence="2 6">Belongs to the class-I pyridoxal-phosphate-dependent aminotransferase family.</text>
</comment>
<evidence type="ECO:0000313" key="8">
    <source>
        <dbReference type="EMBL" id="SDC24202.1"/>
    </source>
</evidence>
<dbReference type="InterPro" id="IPR004839">
    <property type="entry name" value="Aminotransferase_I/II_large"/>
</dbReference>
<comment type="cofactor">
    <cofactor evidence="1 6">
        <name>pyridoxal 5'-phosphate</name>
        <dbReference type="ChEBI" id="CHEBI:597326"/>
    </cofactor>
</comment>
<dbReference type="GO" id="GO:0030170">
    <property type="term" value="F:pyridoxal phosphate binding"/>
    <property type="evidence" value="ECO:0007669"/>
    <property type="project" value="InterPro"/>
</dbReference>
<reference evidence="8 9" key="1">
    <citation type="submission" date="2016-10" db="EMBL/GenBank/DDBJ databases">
        <authorList>
            <person name="de Groot N.N."/>
        </authorList>
    </citation>
    <scope>NUCLEOTIDE SEQUENCE [LARGE SCALE GENOMIC DNA]</scope>
    <source>
        <strain evidence="8 9">DSM 16619</strain>
    </source>
</reference>
<dbReference type="AlphaFoldDB" id="A0A1G6JZJ1"/>
<dbReference type="InterPro" id="IPR015421">
    <property type="entry name" value="PyrdxlP-dep_Trfase_major"/>
</dbReference>
<dbReference type="EC" id="2.6.1.-" evidence="6"/>
<keyword evidence="5" id="KW-0663">Pyridoxal phosphate</keyword>
<dbReference type="STRING" id="187868.SAMN05192589_101523"/>
<gene>
    <name evidence="8" type="ORF">SAMN05192589_101523</name>
</gene>
<evidence type="ECO:0000313" key="9">
    <source>
        <dbReference type="Proteomes" id="UP000198781"/>
    </source>
</evidence>
<dbReference type="Gene3D" id="3.40.640.10">
    <property type="entry name" value="Type I PLP-dependent aspartate aminotransferase-like (Major domain)"/>
    <property type="match status" value="1"/>
</dbReference>
<dbReference type="CDD" id="cd00609">
    <property type="entry name" value="AAT_like"/>
    <property type="match status" value="1"/>
</dbReference>
<accession>A0A1G6JZJ1</accession>
<dbReference type="PANTHER" id="PTHR46383">
    <property type="entry name" value="ASPARTATE AMINOTRANSFERASE"/>
    <property type="match status" value="1"/>
</dbReference>
<dbReference type="GO" id="GO:0008483">
    <property type="term" value="F:transaminase activity"/>
    <property type="evidence" value="ECO:0007669"/>
    <property type="project" value="UniProtKB-KW"/>
</dbReference>
<dbReference type="PANTHER" id="PTHR46383:SF1">
    <property type="entry name" value="ASPARTATE AMINOTRANSFERASE"/>
    <property type="match status" value="1"/>
</dbReference>
<protein>
    <recommendedName>
        <fullName evidence="6">Aminotransferase</fullName>
        <ecNumber evidence="6">2.6.1.-</ecNumber>
    </recommendedName>
</protein>
<dbReference type="SUPFAM" id="SSF53383">
    <property type="entry name" value="PLP-dependent transferases"/>
    <property type="match status" value="1"/>
</dbReference>
<evidence type="ECO:0000256" key="2">
    <source>
        <dbReference type="ARBA" id="ARBA00007441"/>
    </source>
</evidence>
<keyword evidence="3 6" id="KW-0032">Aminotransferase</keyword>